<name>A0A5C4QSJ2_9ACTN</name>
<protein>
    <recommendedName>
        <fullName evidence="3">HEAT repeat domain-containing protein</fullName>
    </recommendedName>
</protein>
<proteinExistence type="predicted"/>
<sequence>MTDPLEFLVRGDVGAAVDAVTGLDEPGRRSFADALVAHVRRRRDNWWWNKEATALAVAAVGCLPTAATAAELLGRRNVSLRGADAGLVVQVARTRGVPWLAELAHRLADRLRRDDPRDGWEFVAELITAEKAATPTGNQFVEGWLALMAWPPEWQRPVPLVDRLRADVFLDALVPRLFEVDGVGTRMSFDEFMTDENLALPRALARLAGEDRLDRTMLLDGCVNRLLRGDRPAALRPFVMLHALLEHTASEVDKHRGDYLRLLADAPGSVASMAQKTLRALDDLEVEGLLDASRAVLVRPDKALVRAQLGWLDQLARRHPDRAAEIAEVIATAVDHPAADVRDRASTLAARHGYVVAPRVVIGAVGDDLPPPAGPLPAPAAFTDPDELAEEAASLLGGPTTASSLERVLDAVVRLAGDDRARLRGALVPVLRRHRAGAEEHPWDPCCLCGLLGGVLHAAADPVEGGVRRG</sequence>
<dbReference type="Proteomes" id="UP000306145">
    <property type="component" value="Unassembled WGS sequence"/>
</dbReference>
<gene>
    <name evidence="1" type="ORF">FHG89_10215</name>
</gene>
<evidence type="ECO:0000313" key="2">
    <source>
        <dbReference type="Proteomes" id="UP000306145"/>
    </source>
</evidence>
<keyword evidence="2" id="KW-1185">Reference proteome</keyword>
<feature type="non-terminal residue" evidence="1">
    <location>
        <position position="470"/>
    </location>
</feature>
<dbReference type="EMBL" id="VDFY01000129">
    <property type="protein sequence ID" value="TNH29945.1"/>
    <property type="molecule type" value="Genomic_DNA"/>
</dbReference>
<reference evidence="1 2" key="1">
    <citation type="submission" date="2019-06" db="EMBL/GenBank/DDBJ databases">
        <title>Micromonospora ordensis sp. nov., isolated from deep marine sediment.</title>
        <authorList>
            <person name="Veyisoglu A."/>
            <person name="Carro L."/>
            <person name="Klenk H.-P."/>
            <person name="Sahin N."/>
        </authorList>
    </citation>
    <scope>NUCLEOTIDE SEQUENCE [LARGE SCALE GENOMIC DNA]</scope>
    <source>
        <strain evidence="1 2">S2509</strain>
    </source>
</reference>
<accession>A0A5C4QSJ2</accession>
<evidence type="ECO:0008006" key="3">
    <source>
        <dbReference type="Google" id="ProtNLM"/>
    </source>
</evidence>
<dbReference type="AlphaFoldDB" id="A0A5C4QSJ2"/>
<evidence type="ECO:0000313" key="1">
    <source>
        <dbReference type="EMBL" id="TNH29945.1"/>
    </source>
</evidence>
<organism evidence="1 2">
    <name type="scientific">Micromonospora orduensis</name>
    <dbReference type="NCBI Taxonomy" id="1420891"/>
    <lineage>
        <taxon>Bacteria</taxon>
        <taxon>Bacillati</taxon>
        <taxon>Actinomycetota</taxon>
        <taxon>Actinomycetes</taxon>
        <taxon>Micromonosporales</taxon>
        <taxon>Micromonosporaceae</taxon>
        <taxon>Micromonospora</taxon>
    </lineage>
</organism>
<dbReference type="RefSeq" id="WP_244295328.1">
    <property type="nucleotide sequence ID" value="NZ_VDFY01000129.1"/>
</dbReference>
<comment type="caution">
    <text evidence="1">The sequence shown here is derived from an EMBL/GenBank/DDBJ whole genome shotgun (WGS) entry which is preliminary data.</text>
</comment>